<keyword evidence="3" id="KW-1185">Reference proteome</keyword>
<dbReference type="Proteomes" id="UP000007875">
    <property type="component" value="Unassembled WGS sequence"/>
</dbReference>
<name>H2ZQC3_CIOSA</name>
<protein>
    <submittedName>
        <fullName evidence="2">Uncharacterized protein</fullName>
    </submittedName>
</protein>
<proteinExistence type="predicted"/>
<feature type="compositionally biased region" description="Basic residues" evidence="1">
    <location>
        <begin position="201"/>
        <end position="211"/>
    </location>
</feature>
<dbReference type="AlphaFoldDB" id="H2ZQC3"/>
<feature type="region of interest" description="Disordered" evidence="1">
    <location>
        <begin position="109"/>
        <end position="131"/>
    </location>
</feature>
<dbReference type="HOGENOM" id="CLU_1307328_0_0_1"/>
<organism evidence="2 3">
    <name type="scientific">Ciona savignyi</name>
    <name type="common">Pacific transparent sea squirt</name>
    <dbReference type="NCBI Taxonomy" id="51511"/>
    <lineage>
        <taxon>Eukaryota</taxon>
        <taxon>Metazoa</taxon>
        <taxon>Chordata</taxon>
        <taxon>Tunicata</taxon>
        <taxon>Ascidiacea</taxon>
        <taxon>Phlebobranchia</taxon>
        <taxon>Cionidae</taxon>
        <taxon>Ciona</taxon>
    </lineage>
</organism>
<feature type="compositionally biased region" description="Polar residues" evidence="1">
    <location>
        <begin position="155"/>
        <end position="168"/>
    </location>
</feature>
<accession>H2ZQC3</accession>
<feature type="region of interest" description="Disordered" evidence="1">
    <location>
        <begin position="149"/>
        <end position="211"/>
    </location>
</feature>
<evidence type="ECO:0000313" key="3">
    <source>
        <dbReference type="Proteomes" id="UP000007875"/>
    </source>
</evidence>
<evidence type="ECO:0000313" key="2">
    <source>
        <dbReference type="Ensembl" id="ENSCSAVP00000019789.1"/>
    </source>
</evidence>
<reference evidence="2" key="3">
    <citation type="submission" date="2025-09" db="UniProtKB">
        <authorList>
            <consortium name="Ensembl"/>
        </authorList>
    </citation>
    <scope>IDENTIFICATION</scope>
</reference>
<dbReference type="InParanoid" id="H2ZQC3"/>
<reference evidence="2" key="2">
    <citation type="submission" date="2025-08" db="UniProtKB">
        <authorList>
            <consortium name="Ensembl"/>
        </authorList>
    </citation>
    <scope>IDENTIFICATION</scope>
</reference>
<sequence length="211" mass="23501">MNAERLAKLNTYLVSKGKKPKELNRNYIKKNVVNVTGKVLTKKCQNSETTFKTKPTIKKKSIANATEKTLPKKICQSIKPHQTSKILRHNNESKTVDGNIISKNVVKPKLRSPTHSSPLKKISSVSIPSTPMSSKAIMSKKLLRRSMGFSKGGKETTTPKTHAINTTRCKSKAKHSILSKSVQPVSRVRSVTYIQRSKTPAPKKRATQAER</sequence>
<reference evidence="3" key="1">
    <citation type="submission" date="2003-08" db="EMBL/GenBank/DDBJ databases">
        <authorList>
            <person name="Birren B."/>
            <person name="Nusbaum C."/>
            <person name="Abebe A."/>
            <person name="Abouelleil A."/>
            <person name="Adekoya E."/>
            <person name="Ait-zahra M."/>
            <person name="Allen N."/>
            <person name="Allen T."/>
            <person name="An P."/>
            <person name="Anderson M."/>
            <person name="Anderson S."/>
            <person name="Arachchi H."/>
            <person name="Armbruster J."/>
            <person name="Bachantsang P."/>
            <person name="Baldwin J."/>
            <person name="Barry A."/>
            <person name="Bayul T."/>
            <person name="Blitshsteyn B."/>
            <person name="Bloom T."/>
            <person name="Blye J."/>
            <person name="Boguslavskiy L."/>
            <person name="Borowsky M."/>
            <person name="Boukhgalter B."/>
            <person name="Brunache A."/>
            <person name="Butler J."/>
            <person name="Calixte N."/>
            <person name="Calvo S."/>
            <person name="Camarata J."/>
            <person name="Campo K."/>
            <person name="Chang J."/>
            <person name="Cheshatsang Y."/>
            <person name="Citroen M."/>
            <person name="Collymore A."/>
            <person name="Considine T."/>
            <person name="Cook A."/>
            <person name="Cooke P."/>
            <person name="Corum B."/>
            <person name="Cuomo C."/>
            <person name="David R."/>
            <person name="Dawoe T."/>
            <person name="Degray S."/>
            <person name="Dodge S."/>
            <person name="Dooley K."/>
            <person name="Dorje P."/>
            <person name="Dorjee K."/>
            <person name="Dorris L."/>
            <person name="Duffey N."/>
            <person name="Dupes A."/>
            <person name="Elkins T."/>
            <person name="Engels R."/>
            <person name="Erickson J."/>
            <person name="Farina A."/>
            <person name="Faro S."/>
            <person name="Ferreira P."/>
            <person name="Fischer H."/>
            <person name="Fitzgerald M."/>
            <person name="Foley K."/>
            <person name="Gage D."/>
            <person name="Galagan J."/>
            <person name="Gearin G."/>
            <person name="Gnerre S."/>
            <person name="Gnirke A."/>
            <person name="Goyette A."/>
            <person name="Graham J."/>
            <person name="Grandbois E."/>
            <person name="Gyaltsen K."/>
            <person name="Hafez N."/>
            <person name="Hagopian D."/>
            <person name="Hagos B."/>
            <person name="Hall J."/>
            <person name="Hatcher B."/>
            <person name="Heller A."/>
            <person name="Higgins H."/>
            <person name="Honan T."/>
            <person name="Horn A."/>
            <person name="Houde N."/>
            <person name="Hughes L."/>
            <person name="Hulme W."/>
            <person name="Husby E."/>
            <person name="Iliev I."/>
            <person name="Jaffe D."/>
            <person name="Jones C."/>
            <person name="Kamal M."/>
            <person name="Kamat A."/>
            <person name="Kamvysselis M."/>
            <person name="Karlsson E."/>
            <person name="Kells C."/>
            <person name="Kieu A."/>
            <person name="Kisner P."/>
            <person name="Kodira C."/>
            <person name="Kulbokas E."/>
            <person name="Labutti K."/>
            <person name="Lama D."/>
            <person name="Landers T."/>
            <person name="Leger J."/>
            <person name="Levine S."/>
            <person name="Lewis D."/>
            <person name="Lewis T."/>
            <person name="Lindblad-toh K."/>
            <person name="Liu X."/>
            <person name="Lokyitsang T."/>
            <person name="Lokyitsang Y."/>
            <person name="Lucien O."/>
            <person name="Lui A."/>
            <person name="Ma L.J."/>
            <person name="Mabbitt R."/>
            <person name="Macdonald J."/>
            <person name="Maclean C."/>
            <person name="Major J."/>
            <person name="Manning J."/>
            <person name="Marabella R."/>
            <person name="Maru K."/>
            <person name="Matthews C."/>
            <person name="Mauceli E."/>
            <person name="Mccarthy M."/>
            <person name="Mcdonough S."/>
            <person name="Mcghee T."/>
            <person name="Meldrim J."/>
            <person name="Meneus L."/>
            <person name="Mesirov J."/>
            <person name="Mihalev A."/>
            <person name="Mihova T."/>
            <person name="Mikkelsen T."/>
            <person name="Mlenga V."/>
            <person name="Moru K."/>
            <person name="Mozes J."/>
            <person name="Mulrain L."/>
            <person name="Munson G."/>
            <person name="Naylor J."/>
            <person name="Newes C."/>
            <person name="Nguyen C."/>
            <person name="Nguyen N."/>
            <person name="Nguyen T."/>
            <person name="Nicol R."/>
            <person name="Nielsen C."/>
            <person name="Nizzari M."/>
            <person name="Norbu C."/>
            <person name="Norbu N."/>
            <person name="O'donnell P."/>
            <person name="Okoawo O."/>
            <person name="O'leary S."/>
            <person name="Omotosho B."/>
            <person name="O'neill K."/>
            <person name="Osman S."/>
            <person name="Parker S."/>
            <person name="Perrin D."/>
            <person name="Phunkhang P."/>
            <person name="Piqani B."/>
            <person name="Purcell S."/>
            <person name="Rachupka T."/>
            <person name="Ramasamy U."/>
            <person name="Rameau R."/>
            <person name="Ray V."/>
            <person name="Raymond C."/>
            <person name="Retta R."/>
            <person name="Richardson S."/>
            <person name="Rise C."/>
            <person name="Rodriguez J."/>
            <person name="Rogers J."/>
            <person name="Rogov P."/>
            <person name="Rutman M."/>
            <person name="Schupbach R."/>
            <person name="Seaman C."/>
            <person name="Settipalli S."/>
            <person name="Sharpe T."/>
            <person name="Sheridan J."/>
            <person name="Sherpa N."/>
            <person name="Shi J."/>
            <person name="Smirnov S."/>
            <person name="Smith C."/>
            <person name="Sougnez C."/>
            <person name="Spencer B."/>
            <person name="Stalker J."/>
            <person name="Stange-thomann N."/>
            <person name="Stavropoulos S."/>
            <person name="Stetson K."/>
            <person name="Stone C."/>
            <person name="Stone S."/>
            <person name="Stubbs M."/>
            <person name="Talamas J."/>
            <person name="Tchuinga P."/>
            <person name="Tenzing P."/>
            <person name="Tesfaye S."/>
            <person name="Theodore J."/>
            <person name="Thoulutsang Y."/>
            <person name="Topham K."/>
            <person name="Towey S."/>
            <person name="Tsamla T."/>
            <person name="Tsomo N."/>
            <person name="Vallee D."/>
            <person name="Vassiliev H."/>
            <person name="Venkataraman V."/>
            <person name="Vinson J."/>
            <person name="Vo A."/>
            <person name="Wade C."/>
            <person name="Wang S."/>
            <person name="Wangchuk T."/>
            <person name="Wangdi T."/>
            <person name="Whittaker C."/>
            <person name="Wilkinson J."/>
            <person name="Wu Y."/>
            <person name="Wyman D."/>
            <person name="Yadav S."/>
            <person name="Yang S."/>
            <person name="Yang X."/>
            <person name="Yeager S."/>
            <person name="Yee E."/>
            <person name="Young G."/>
            <person name="Zainoun J."/>
            <person name="Zembeck L."/>
            <person name="Zimmer A."/>
            <person name="Zody M."/>
            <person name="Lander E."/>
        </authorList>
    </citation>
    <scope>NUCLEOTIDE SEQUENCE [LARGE SCALE GENOMIC DNA]</scope>
</reference>
<feature type="compositionally biased region" description="Low complexity" evidence="1">
    <location>
        <begin position="122"/>
        <end position="131"/>
    </location>
</feature>
<dbReference type="Ensembl" id="ENSCSAVT00000020002.1">
    <property type="protein sequence ID" value="ENSCSAVP00000019789.1"/>
    <property type="gene ID" value="ENSCSAVG00000011615.1"/>
</dbReference>
<evidence type="ECO:0000256" key="1">
    <source>
        <dbReference type="SAM" id="MobiDB-lite"/>
    </source>
</evidence>